<accession>A0A4R0NEC3</accession>
<feature type="signal peptide" evidence="1">
    <location>
        <begin position="1"/>
        <end position="22"/>
    </location>
</feature>
<evidence type="ECO:0000313" key="2">
    <source>
        <dbReference type="EMBL" id="TCC97502.1"/>
    </source>
</evidence>
<organism evidence="2 3">
    <name type="scientific">Pedobacter hiemivivus</name>
    <dbReference type="NCBI Taxonomy" id="2530454"/>
    <lineage>
        <taxon>Bacteria</taxon>
        <taxon>Pseudomonadati</taxon>
        <taxon>Bacteroidota</taxon>
        <taxon>Sphingobacteriia</taxon>
        <taxon>Sphingobacteriales</taxon>
        <taxon>Sphingobacteriaceae</taxon>
        <taxon>Pedobacter</taxon>
    </lineage>
</organism>
<evidence type="ECO:0008006" key="4">
    <source>
        <dbReference type="Google" id="ProtNLM"/>
    </source>
</evidence>
<evidence type="ECO:0000313" key="3">
    <source>
        <dbReference type="Proteomes" id="UP000291117"/>
    </source>
</evidence>
<dbReference type="Proteomes" id="UP000291117">
    <property type="component" value="Unassembled WGS sequence"/>
</dbReference>
<dbReference type="OrthoDB" id="767616at2"/>
<gene>
    <name evidence="2" type="ORF">EZ444_06155</name>
</gene>
<feature type="chain" id="PRO_5020478747" description="DUF4369 domain-containing protein" evidence="1">
    <location>
        <begin position="23"/>
        <end position="246"/>
    </location>
</feature>
<evidence type="ECO:0000256" key="1">
    <source>
        <dbReference type="SAM" id="SignalP"/>
    </source>
</evidence>
<reference evidence="2 3" key="1">
    <citation type="submission" date="2019-02" db="EMBL/GenBank/DDBJ databases">
        <title>Pedobacter sp. RP-3-8 sp. nov., isolated from Arctic soil.</title>
        <authorList>
            <person name="Dahal R.H."/>
        </authorList>
    </citation>
    <scope>NUCLEOTIDE SEQUENCE [LARGE SCALE GENOMIC DNA]</scope>
    <source>
        <strain evidence="2 3">RP-3-8</strain>
    </source>
</reference>
<dbReference type="RefSeq" id="WP_131607864.1">
    <property type="nucleotide sequence ID" value="NZ_SJSM01000003.1"/>
</dbReference>
<dbReference type="AlphaFoldDB" id="A0A4R0NEC3"/>
<keyword evidence="3" id="KW-1185">Reference proteome</keyword>
<proteinExistence type="predicted"/>
<protein>
    <recommendedName>
        <fullName evidence="4">DUF4369 domain-containing protein</fullName>
    </recommendedName>
</protein>
<keyword evidence="1" id="KW-0732">Signal</keyword>
<name>A0A4R0NEC3_9SPHI</name>
<dbReference type="EMBL" id="SJSM01000003">
    <property type="protein sequence ID" value="TCC97502.1"/>
    <property type="molecule type" value="Genomic_DNA"/>
</dbReference>
<comment type="caution">
    <text evidence="2">The sequence shown here is derived from an EMBL/GenBank/DDBJ whole genome shotgun (WGS) entry which is preliminary data.</text>
</comment>
<sequence length="246" mass="28268">MKKHVNYWIVLLLLLTFSVSKAQENYQPGYAILNDGTRVSGSILIYDDAPWFNQRFIFLKDSVAIIGNPDVKPKKYKVDDMKFYQAGSRAFEKIHFVDAENLQLKSLGSNDHMMERLSAGRINSYRFYSYPEEVEVYMMTTPADIAEKRRLKTNELIRGFKILAIKDNTGKPKNAFDADLQKYFEDTPEVLQKYKNGTYGNEPIVVKKGLAARMVAMAMKTAFKPKEAEAIIVAFNDYNEKNISKK</sequence>